<dbReference type="InParanoid" id="D7G9G6"/>
<proteinExistence type="predicted"/>
<evidence type="ECO:0000256" key="1">
    <source>
        <dbReference type="SAM" id="MobiDB-lite"/>
    </source>
</evidence>
<feature type="region of interest" description="Disordered" evidence="1">
    <location>
        <begin position="947"/>
        <end position="1018"/>
    </location>
</feature>
<name>D7G9G6_ECTSI</name>
<feature type="region of interest" description="Disordered" evidence="1">
    <location>
        <begin position="202"/>
        <end position="312"/>
    </location>
</feature>
<evidence type="ECO:0000313" key="2">
    <source>
        <dbReference type="EMBL" id="CBJ28306.1"/>
    </source>
</evidence>
<evidence type="ECO:0000313" key="3">
    <source>
        <dbReference type="Proteomes" id="UP000002630"/>
    </source>
</evidence>
<keyword evidence="3" id="KW-1185">Reference proteome</keyword>
<feature type="compositionally biased region" description="Low complexity" evidence="1">
    <location>
        <begin position="285"/>
        <end position="303"/>
    </location>
</feature>
<dbReference type="AlphaFoldDB" id="D7G9G6"/>
<accession>D7G9G6</accession>
<dbReference type="EMBL" id="FN649747">
    <property type="protein sequence ID" value="CBJ28306.1"/>
    <property type="molecule type" value="Genomic_DNA"/>
</dbReference>
<feature type="compositionally biased region" description="Low complexity" evidence="1">
    <location>
        <begin position="221"/>
        <end position="268"/>
    </location>
</feature>
<dbReference type="Proteomes" id="UP000002630">
    <property type="component" value="Linkage Group LG22"/>
</dbReference>
<feature type="compositionally biased region" description="Polar residues" evidence="1">
    <location>
        <begin position="965"/>
        <end position="978"/>
    </location>
</feature>
<sequence>MATAFMNTYSQSRCSHRSSGLFFSLAKNHLLRLAVVVLMTMVLLTASAVAELAQVDGVTYIHGCSDLVNDRTPVHGNVCIVEDLICNVTKTIELTEGCDEVIIVAKDAIRTKGLRFEVRQGATLSFGGPAFFFERKQDNTDAIFQVDGFLGFEADDAIYEAPQSATPEDLHGLIGTNPGASVSALLDSAIWYTEDTVIAVSNSKTKNKSRTNDKAGTDRANSNTGTGTSNTGTGITGTDITDTTNTDIGITDTSNTGITDTSNTGTDSARPTPPIVDDLPVSNSNTDIGITDTSNTGTGITDSSDTDTDSARPTLPVVDGLPISTLHSCDELRSERTHVQGMSGALLLDFDILCTETRVLEVTDKLLVVSDKPNLRLKGVHFRVRKKAALTFMVPTLTMEKLEGVSGPLFTIEPQGSVEMNADQWVPPPENGTEASEKEAYTPFIPRTKVYPDASYINRLPIRSLGSCDELPLDRNRLDGAVYVTGPIVCDEKRVIEISQETVIFTRSPDLYLMGVHFLVRENAGLWISMGTMTVEALEASTMDFDGDSEEFFTVEPQGHLGLFANEVGPVSEKGTSEDLFSRLVVKSGGALVIEGRMSCATSIMTIIKDSGDTPMTTINSCDRIPFGLIPVRGILIIEGDIVCAEKRTLVVSELALIFSDMDGVRFERVHFIVEQNATLSFAVASLLVEKLEGDSGEIFTIEPGGFLGGQFDQLRPLPENGTKKDEHSLLHAKEGGEFYFDALVRYTSSSITMVAVSVIEDPAWIRLQRLRRRWIERHFQRHQQQSPFSPDRSAEYTYEQRLGLKPTHLMVGEELRFPSSLTTLDRSHTMTMGTDGSLVLAKADRYVVLFDEMIEAVETRASVEETTMATLAGLSPDYDGGDPGLELKILALADSGQATDDKVLHMMARSERLRVWQKETATDMEVDLEKCARGFDELLRAKKRERDLQMEKEEEEEKEAEKTTMPQQQADPTTAGHSSDPKQEHAGQDASSTSTSTSTSGRGKTKAKTKAVPATVTRYWGTRRGGIGETTWL</sequence>
<feature type="compositionally biased region" description="Low complexity" evidence="1">
    <location>
        <begin position="991"/>
        <end position="1003"/>
    </location>
</feature>
<organism evidence="2 3">
    <name type="scientific">Ectocarpus siliculosus</name>
    <name type="common">Brown alga</name>
    <name type="synonym">Conferva siliculosa</name>
    <dbReference type="NCBI Taxonomy" id="2880"/>
    <lineage>
        <taxon>Eukaryota</taxon>
        <taxon>Sar</taxon>
        <taxon>Stramenopiles</taxon>
        <taxon>Ochrophyta</taxon>
        <taxon>PX clade</taxon>
        <taxon>Phaeophyceae</taxon>
        <taxon>Ectocarpales</taxon>
        <taxon>Ectocarpaceae</taxon>
        <taxon>Ectocarpus</taxon>
    </lineage>
</organism>
<gene>
    <name evidence="2" type="ORF">Esi_0098_0054</name>
</gene>
<reference evidence="2 3" key="1">
    <citation type="journal article" date="2010" name="Nature">
        <title>The Ectocarpus genome and the independent evolution of multicellularity in brown algae.</title>
        <authorList>
            <person name="Cock J.M."/>
            <person name="Sterck L."/>
            <person name="Rouze P."/>
            <person name="Scornet D."/>
            <person name="Allen A.E."/>
            <person name="Amoutzias G."/>
            <person name="Anthouard V."/>
            <person name="Artiguenave F."/>
            <person name="Aury J.M."/>
            <person name="Badger J.H."/>
            <person name="Beszteri B."/>
            <person name="Billiau K."/>
            <person name="Bonnet E."/>
            <person name="Bothwell J.H."/>
            <person name="Bowler C."/>
            <person name="Boyen C."/>
            <person name="Brownlee C."/>
            <person name="Carrano C.J."/>
            <person name="Charrier B."/>
            <person name="Cho G.Y."/>
            <person name="Coelho S.M."/>
            <person name="Collen J."/>
            <person name="Corre E."/>
            <person name="Da Silva C."/>
            <person name="Delage L."/>
            <person name="Delaroque N."/>
            <person name="Dittami S.M."/>
            <person name="Doulbeau S."/>
            <person name="Elias M."/>
            <person name="Farnham G."/>
            <person name="Gachon C.M."/>
            <person name="Gschloessl B."/>
            <person name="Heesch S."/>
            <person name="Jabbari K."/>
            <person name="Jubin C."/>
            <person name="Kawai H."/>
            <person name="Kimura K."/>
            <person name="Kloareg B."/>
            <person name="Kupper F.C."/>
            <person name="Lang D."/>
            <person name="Le Bail A."/>
            <person name="Leblanc C."/>
            <person name="Lerouge P."/>
            <person name="Lohr M."/>
            <person name="Lopez P.J."/>
            <person name="Martens C."/>
            <person name="Maumus F."/>
            <person name="Michel G."/>
            <person name="Miranda-Saavedra D."/>
            <person name="Morales J."/>
            <person name="Moreau H."/>
            <person name="Motomura T."/>
            <person name="Nagasato C."/>
            <person name="Napoli C.A."/>
            <person name="Nelson D.R."/>
            <person name="Nyvall-Collen P."/>
            <person name="Peters A.F."/>
            <person name="Pommier C."/>
            <person name="Potin P."/>
            <person name="Poulain J."/>
            <person name="Quesneville H."/>
            <person name="Read B."/>
            <person name="Rensing S.A."/>
            <person name="Ritter A."/>
            <person name="Rousvoal S."/>
            <person name="Samanta M."/>
            <person name="Samson G."/>
            <person name="Schroeder D.C."/>
            <person name="Segurens B."/>
            <person name="Strittmatter M."/>
            <person name="Tonon T."/>
            <person name="Tregear J.W."/>
            <person name="Valentin K."/>
            <person name="von Dassow P."/>
            <person name="Yamagishi T."/>
            <person name="Van de Peer Y."/>
            <person name="Wincker P."/>
        </authorList>
    </citation>
    <scope>NUCLEOTIDE SEQUENCE [LARGE SCALE GENOMIC DNA]</scope>
    <source>
        <strain evidence="3">Ec32 / CCAP1310/4</strain>
    </source>
</reference>
<protein>
    <submittedName>
        <fullName evidence="2">Uncharacterized protein</fullName>
    </submittedName>
</protein>
<dbReference type="EMBL" id="FN649222">
    <property type="protein sequence ID" value="CBJ28306.1"/>
    <property type="molecule type" value="Genomic_DNA"/>
</dbReference>